<gene>
    <name evidence="11" type="primary">queC</name>
    <name evidence="12" type="ORF">A3G33_10925</name>
</gene>
<dbReference type="InterPro" id="IPR014729">
    <property type="entry name" value="Rossmann-like_a/b/a_fold"/>
</dbReference>
<dbReference type="GO" id="GO:0005524">
    <property type="term" value="F:ATP binding"/>
    <property type="evidence" value="ECO:0007669"/>
    <property type="project" value="UniProtKB-UniRule"/>
</dbReference>
<dbReference type="PIRSF" id="PIRSF006293">
    <property type="entry name" value="ExsB"/>
    <property type="match status" value="1"/>
</dbReference>
<proteinExistence type="inferred from homology"/>
<reference evidence="12 13" key="1">
    <citation type="journal article" date="2016" name="Nat. Commun.">
        <title>Thousands of microbial genomes shed light on interconnected biogeochemical processes in an aquifer system.</title>
        <authorList>
            <person name="Anantharaman K."/>
            <person name="Brown C.T."/>
            <person name="Hug L.A."/>
            <person name="Sharon I."/>
            <person name="Castelle C.J."/>
            <person name="Probst A.J."/>
            <person name="Thomas B.C."/>
            <person name="Singh A."/>
            <person name="Wilkins M.J."/>
            <person name="Karaoz U."/>
            <person name="Brodie E.L."/>
            <person name="Williams K.H."/>
            <person name="Hubbard S.S."/>
            <person name="Banfield J.F."/>
        </authorList>
    </citation>
    <scope>NUCLEOTIDE SEQUENCE [LARGE SCALE GENOMIC DNA]</scope>
</reference>
<comment type="cofactor">
    <cofactor evidence="11">
        <name>Zn(2+)</name>
        <dbReference type="ChEBI" id="CHEBI:29105"/>
    </cofactor>
    <text evidence="11">Binds 1 zinc ion per subunit.</text>
</comment>
<comment type="similarity">
    <text evidence="8 11">Belongs to the QueC family.</text>
</comment>
<feature type="binding site" evidence="11">
    <location>
        <position position="190"/>
    </location>
    <ligand>
        <name>Zn(2+)</name>
        <dbReference type="ChEBI" id="CHEBI:29105"/>
    </ligand>
</feature>
<organism evidence="12 13">
    <name type="scientific">Candidatus Danuiimicrobium aquiferis</name>
    <dbReference type="NCBI Taxonomy" id="1801832"/>
    <lineage>
        <taxon>Bacteria</taxon>
        <taxon>Pseudomonadati</taxon>
        <taxon>Candidatus Omnitrophota</taxon>
        <taxon>Candidatus Danuiimicrobium</taxon>
    </lineage>
</organism>
<dbReference type="HAMAP" id="MF_01633">
    <property type="entry name" value="QueC"/>
    <property type="match status" value="1"/>
</dbReference>
<dbReference type="Gene3D" id="3.40.50.620">
    <property type="entry name" value="HUPs"/>
    <property type="match status" value="1"/>
</dbReference>
<evidence type="ECO:0000256" key="1">
    <source>
        <dbReference type="ARBA" id="ARBA00005061"/>
    </source>
</evidence>
<dbReference type="UniPathway" id="UPA00391"/>
<sequence>MKAAVCLLSGGLDSATTLFYTIKENFRVLALTVDYGQIHRRELESAKKITNYLKIEHEIISIELPWKGSALLDETIPIPQNRDTTEISKEIPVTYVPARNTIFLSLAASYAEVRGASAIFIGANAIDYSGYPDCRPEYFKQMETAICLGTKAGVEGARISIETPLIHLTKAEIIKLATQLGVPLEWTWSCYRGDRFPCENCDACFLRKKGFAEAGIDDPLFSSVKE</sequence>
<dbReference type="SUPFAM" id="SSF52402">
    <property type="entry name" value="Adenine nucleotide alpha hydrolases-like"/>
    <property type="match status" value="1"/>
</dbReference>
<protein>
    <recommendedName>
        <fullName evidence="9 11">7-cyano-7-deazaguanine synthase</fullName>
        <ecNumber evidence="9 11">6.3.4.20</ecNumber>
    </recommendedName>
    <alternativeName>
        <fullName evidence="11">7-cyano-7-carbaguanine synthase</fullName>
    </alternativeName>
    <alternativeName>
        <fullName evidence="11">PreQ(0) synthase</fullName>
    </alternativeName>
    <alternativeName>
        <fullName evidence="11">Queuosine biosynthesis protein QueC</fullName>
    </alternativeName>
</protein>
<dbReference type="PANTHER" id="PTHR42914:SF1">
    <property type="entry name" value="7-CYANO-7-DEAZAGUANINE SYNTHASE"/>
    <property type="match status" value="1"/>
</dbReference>
<comment type="caution">
    <text evidence="12">The sequence shown here is derived from an EMBL/GenBank/DDBJ whole genome shotgun (WGS) entry which is preliminary data.</text>
</comment>
<evidence type="ECO:0000256" key="6">
    <source>
        <dbReference type="ARBA" id="ARBA00022833"/>
    </source>
</evidence>
<dbReference type="Pfam" id="PF06508">
    <property type="entry name" value="QueC"/>
    <property type="match status" value="1"/>
</dbReference>
<keyword evidence="7 11" id="KW-0067">ATP-binding</keyword>
<evidence type="ECO:0000256" key="4">
    <source>
        <dbReference type="ARBA" id="ARBA00022741"/>
    </source>
</evidence>
<evidence type="ECO:0000256" key="3">
    <source>
        <dbReference type="ARBA" id="ARBA00022723"/>
    </source>
</evidence>
<feature type="binding site" evidence="11">
    <location>
        <position position="198"/>
    </location>
    <ligand>
        <name>Zn(2+)</name>
        <dbReference type="ChEBI" id="CHEBI:29105"/>
    </ligand>
</feature>
<keyword evidence="3 11" id="KW-0479">Metal-binding</keyword>
<evidence type="ECO:0000256" key="2">
    <source>
        <dbReference type="ARBA" id="ARBA00022598"/>
    </source>
</evidence>
<dbReference type="AlphaFoldDB" id="A0A1G1KU31"/>
<dbReference type="InterPro" id="IPR018317">
    <property type="entry name" value="QueC"/>
</dbReference>
<dbReference type="NCBIfam" id="TIGR00364">
    <property type="entry name" value="7-cyano-7-deazaguanine synthase QueC"/>
    <property type="match status" value="1"/>
</dbReference>
<dbReference type="EC" id="6.3.4.20" evidence="9 11"/>
<comment type="pathway">
    <text evidence="1 11">Purine metabolism; 7-cyano-7-deazaguanine biosynthesis.</text>
</comment>
<comment type="function">
    <text evidence="11">Catalyzes the ATP-dependent conversion of 7-carboxy-7-deazaguanine (CDG) to 7-cyano-7-deazaguanine (preQ(0)).</text>
</comment>
<evidence type="ECO:0000256" key="8">
    <source>
        <dbReference type="ARBA" id="ARBA00037993"/>
    </source>
</evidence>
<feature type="binding site" evidence="11">
    <location>
        <position position="201"/>
    </location>
    <ligand>
        <name>Zn(2+)</name>
        <dbReference type="ChEBI" id="CHEBI:29105"/>
    </ligand>
</feature>
<comment type="catalytic activity">
    <reaction evidence="10 11">
        <text>7-carboxy-7-carbaguanine + NH4(+) + 2 ATP = 7-cyano-7-carbaguanine + 2 AMP + 2 diphosphate + 2 H(+)</text>
        <dbReference type="Rhea" id="RHEA:27982"/>
        <dbReference type="ChEBI" id="CHEBI:15378"/>
        <dbReference type="ChEBI" id="CHEBI:28938"/>
        <dbReference type="ChEBI" id="CHEBI:30616"/>
        <dbReference type="ChEBI" id="CHEBI:33019"/>
        <dbReference type="ChEBI" id="CHEBI:45075"/>
        <dbReference type="ChEBI" id="CHEBI:61036"/>
        <dbReference type="ChEBI" id="CHEBI:456215"/>
        <dbReference type="EC" id="6.3.4.20"/>
    </reaction>
</comment>
<dbReference type="EMBL" id="MHFR01000054">
    <property type="protein sequence ID" value="OGW96049.1"/>
    <property type="molecule type" value="Genomic_DNA"/>
</dbReference>
<feature type="binding site" evidence="11">
    <location>
        <position position="204"/>
    </location>
    <ligand>
        <name>Zn(2+)</name>
        <dbReference type="ChEBI" id="CHEBI:29105"/>
    </ligand>
</feature>
<evidence type="ECO:0000256" key="10">
    <source>
        <dbReference type="ARBA" id="ARBA00047890"/>
    </source>
</evidence>
<evidence type="ECO:0000313" key="12">
    <source>
        <dbReference type="EMBL" id="OGW96049.1"/>
    </source>
</evidence>
<keyword evidence="6 11" id="KW-0862">Zinc</keyword>
<accession>A0A1G1KU31</accession>
<dbReference type="GO" id="GO:0008616">
    <property type="term" value="P:tRNA queuosine(34) biosynthetic process"/>
    <property type="evidence" value="ECO:0007669"/>
    <property type="project" value="UniProtKB-UniRule"/>
</dbReference>
<dbReference type="CDD" id="cd01995">
    <property type="entry name" value="QueC-like"/>
    <property type="match status" value="1"/>
</dbReference>
<dbReference type="GO" id="GO:0016879">
    <property type="term" value="F:ligase activity, forming carbon-nitrogen bonds"/>
    <property type="evidence" value="ECO:0007669"/>
    <property type="project" value="UniProtKB-UniRule"/>
</dbReference>
<dbReference type="Proteomes" id="UP000178187">
    <property type="component" value="Unassembled WGS sequence"/>
</dbReference>
<evidence type="ECO:0000256" key="5">
    <source>
        <dbReference type="ARBA" id="ARBA00022785"/>
    </source>
</evidence>
<feature type="binding site" evidence="11">
    <location>
        <begin position="8"/>
        <end position="18"/>
    </location>
    <ligand>
        <name>ATP</name>
        <dbReference type="ChEBI" id="CHEBI:30616"/>
    </ligand>
</feature>
<evidence type="ECO:0000256" key="7">
    <source>
        <dbReference type="ARBA" id="ARBA00022840"/>
    </source>
</evidence>
<dbReference type="PANTHER" id="PTHR42914">
    <property type="entry name" value="7-CYANO-7-DEAZAGUANINE SYNTHASE"/>
    <property type="match status" value="1"/>
</dbReference>
<evidence type="ECO:0000313" key="13">
    <source>
        <dbReference type="Proteomes" id="UP000178187"/>
    </source>
</evidence>
<dbReference type="GO" id="GO:0008270">
    <property type="term" value="F:zinc ion binding"/>
    <property type="evidence" value="ECO:0007669"/>
    <property type="project" value="UniProtKB-UniRule"/>
</dbReference>
<keyword evidence="4 11" id="KW-0547">Nucleotide-binding</keyword>
<keyword evidence="2 11" id="KW-0436">Ligase</keyword>
<evidence type="ECO:0000256" key="9">
    <source>
        <dbReference type="ARBA" id="ARBA00039149"/>
    </source>
</evidence>
<evidence type="ECO:0000256" key="11">
    <source>
        <dbReference type="HAMAP-Rule" id="MF_01633"/>
    </source>
</evidence>
<name>A0A1G1KU31_9BACT</name>
<keyword evidence="5 11" id="KW-0671">Queuosine biosynthesis</keyword>